<organism evidence="3 4">
    <name type="scientific">Enterococcus cecorum DSM 20682 = ATCC 43198</name>
    <dbReference type="NCBI Taxonomy" id="1121864"/>
    <lineage>
        <taxon>Bacteria</taxon>
        <taxon>Bacillati</taxon>
        <taxon>Bacillota</taxon>
        <taxon>Bacilli</taxon>
        <taxon>Lactobacillales</taxon>
        <taxon>Enterococcaceae</taxon>
        <taxon>Enterococcus</taxon>
    </lineage>
</organism>
<dbReference type="InterPro" id="IPR026345">
    <property type="entry name" value="Adh_isopep-form_adh_dom"/>
</dbReference>
<dbReference type="PATRIC" id="fig|1121864.4.peg.922"/>
<dbReference type="RefSeq" id="WP_016251110.1">
    <property type="nucleotide sequence ID" value="NZ_ASWI01000003.1"/>
</dbReference>
<dbReference type="Pfam" id="PF17998">
    <property type="entry name" value="AgI_II_C2"/>
    <property type="match status" value="1"/>
</dbReference>
<dbReference type="eggNOG" id="COG4932">
    <property type="taxonomic scope" value="Bacteria"/>
</dbReference>
<protein>
    <recommendedName>
        <fullName evidence="2">Adhesin isopeptide-forming adherence domain-containing protein</fullName>
    </recommendedName>
</protein>
<gene>
    <name evidence="3" type="ORF">OMO_01125</name>
</gene>
<keyword evidence="1" id="KW-0732">Signal</keyword>
<feature type="chain" id="PRO_5041159296" description="Adhesin isopeptide-forming adherence domain-containing protein" evidence="1">
    <location>
        <begin position="23"/>
        <end position="774"/>
    </location>
</feature>
<evidence type="ECO:0000313" key="4">
    <source>
        <dbReference type="Proteomes" id="UP000017415"/>
    </source>
</evidence>
<dbReference type="NCBIfam" id="TIGR04226">
    <property type="entry name" value="RrgB_K2N_iso_D2"/>
    <property type="match status" value="2"/>
</dbReference>
<feature type="signal peptide" evidence="1">
    <location>
        <begin position="1"/>
        <end position="22"/>
    </location>
</feature>
<dbReference type="HOGENOM" id="CLU_361212_0_0_9"/>
<dbReference type="OrthoDB" id="2327881at2"/>
<keyword evidence="4" id="KW-1185">Reference proteome</keyword>
<reference evidence="3 4" key="1">
    <citation type="submission" date="2013-10" db="EMBL/GenBank/DDBJ databases">
        <title>The Genome Sequence of Enterococcus cecorum DSM 20682 (= ATCC 43198) (Illumina assembly).</title>
        <authorList>
            <consortium name="The Broad Institute Genomics Platform"/>
            <consortium name="The Broad Institute Genome Sequencing Center for Infectious Disease"/>
            <person name="Earl A."/>
            <person name="Russ C."/>
            <person name="Gilmore M."/>
            <person name="Surin D."/>
            <person name="Walker B."/>
            <person name="Young S."/>
            <person name="Zeng Q."/>
            <person name="Gargeya S."/>
            <person name="Fitzgerald M."/>
            <person name="Haas B."/>
            <person name="Abouelleil A."/>
            <person name="Allen A.W."/>
            <person name="Alvarado L."/>
            <person name="Arachchi H.M."/>
            <person name="Berlin A.M."/>
            <person name="Chapman S.B."/>
            <person name="Gainer-Dewar J."/>
            <person name="Goldberg J."/>
            <person name="Griggs A."/>
            <person name="Gujja S."/>
            <person name="Hansen M."/>
            <person name="Howarth C."/>
            <person name="Imamovic A."/>
            <person name="Ireland A."/>
            <person name="Larimer J."/>
            <person name="McCowan C."/>
            <person name="Murphy C."/>
            <person name="Pearson M."/>
            <person name="Poon T.W."/>
            <person name="Priest M."/>
            <person name="Roberts A."/>
            <person name="Saif S."/>
            <person name="Shea T."/>
            <person name="Sisk P."/>
            <person name="Sykes S."/>
            <person name="Wortman J."/>
            <person name="Nusbaum C."/>
            <person name="Birren B."/>
        </authorList>
    </citation>
    <scope>NUCLEOTIDE SEQUENCE [LARGE SCALE GENOMIC DNA]</scope>
    <source>
        <strain evidence="3 4">ATCC 43198</strain>
    </source>
</reference>
<evidence type="ECO:0000313" key="3">
    <source>
        <dbReference type="EMBL" id="ESK62137.1"/>
    </source>
</evidence>
<evidence type="ECO:0000259" key="2">
    <source>
        <dbReference type="Pfam" id="PF17998"/>
    </source>
</evidence>
<dbReference type="EMBL" id="AHYS01000004">
    <property type="protein sequence ID" value="ESK62137.1"/>
    <property type="molecule type" value="Genomic_DNA"/>
</dbReference>
<dbReference type="Proteomes" id="UP000017415">
    <property type="component" value="Unassembled WGS sequence"/>
</dbReference>
<sequence>MKKIFSKTLILATTLITTLAMISPFGHKAQADVIKVDPNTSVFSEANSILIQKNPELTRFDFKTNIDSSRLRTWKVTGHTGYGWDFINLNKPNNLSQTKWHNMSGEKPAYSYLIKAPKPSDWIKTYHGHVGLFKGKPVDVEVTYSNFYFRDAALAPEGGAYPPYESFNQSWGGSNYSVLQISGNLFEGYVFANLKEFSTTLTFYDSETKRPITMDKNSYLTFNSLNYHKKLPLSEGVKYTNPDPSLKTYLTKDTNVTYKAVRGGETFHAWAGNSNDFTDRLGALDFSRNSVSFQLSGTEQEFRIIGEEGWPIWNTYSSGLLSTPPTPPQKQAVDLSGNKVTVFSPGQKVNYPFTIGVSELGTQMVQKYSRYEVIDKLPKELEYLGGKVTTMSGEDITSKAGTFSYDSAKHTATFKFSADYLENGFKYELGEKYKVVFKTRVKDNIGDGKVIVNPSKVIINNQPFEGNTVETPGYEKNKEKKVIHSGNQEVTEKTLGTNENTVTFRLYHTLNQNPNTTKVQIDDLLEPDFELQSVRFMKDNREVTDQWKRLSTSNKQQLSYQVNAANIKEYLGKTWYTDVTVRVRDDYQKTRIPNHSTLITNFDTVKSNEVYVTPRTITTGITKSILKGTTEVKESSIADGQNVVYRITANVGNKPMTSLVLKDKLEAPLALQEAVVANNGKDVTSQGTLSLANNTFTWTAKNPNDWRSKTLVIGLKAKFSMNKKVIPYLDKASNTYRIPNQAHIVIDGKDLPSDKVVVVPEVKQPTADKFIVKK</sequence>
<dbReference type="Gene3D" id="2.60.40.740">
    <property type="match status" value="3"/>
</dbReference>
<dbReference type="AlphaFoldDB" id="S1R1N4"/>
<accession>S1R1N4</accession>
<proteinExistence type="predicted"/>
<comment type="caution">
    <text evidence="3">The sequence shown here is derived from an EMBL/GenBank/DDBJ whole genome shotgun (WGS) entry which is preliminary data.</text>
</comment>
<dbReference type="InterPro" id="IPR026466">
    <property type="entry name" value="Fim_isopep_form_D2_dom"/>
</dbReference>
<dbReference type="GeneID" id="60872276"/>
<feature type="domain" description="Adhesin isopeptide-forming adherence" evidence="2">
    <location>
        <begin position="328"/>
        <end position="472"/>
    </location>
</feature>
<name>S1R1N4_9ENTE</name>
<evidence type="ECO:0000256" key="1">
    <source>
        <dbReference type="SAM" id="SignalP"/>
    </source>
</evidence>